<keyword evidence="3" id="KW-0805">Transcription regulation</keyword>
<dbReference type="InterPro" id="IPR001789">
    <property type="entry name" value="Sig_transdc_resp-reg_receiver"/>
</dbReference>
<dbReference type="PROSITE" id="PS50110">
    <property type="entry name" value="RESPONSE_REGULATORY"/>
    <property type="match status" value="1"/>
</dbReference>
<evidence type="ECO:0000259" key="9">
    <source>
        <dbReference type="PROSITE" id="PS51755"/>
    </source>
</evidence>
<dbReference type="Gene3D" id="1.10.10.10">
    <property type="entry name" value="Winged helix-like DNA-binding domain superfamily/Winged helix DNA-binding domain"/>
    <property type="match status" value="1"/>
</dbReference>
<dbReference type="EMBL" id="NVWI01000002">
    <property type="protein sequence ID" value="PCJ42952.1"/>
    <property type="molecule type" value="Genomic_DNA"/>
</dbReference>
<dbReference type="CDD" id="cd00383">
    <property type="entry name" value="trans_reg_C"/>
    <property type="match status" value="1"/>
</dbReference>
<dbReference type="SMART" id="SM00448">
    <property type="entry name" value="REC"/>
    <property type="match status" value="1"/>
</dbReference>
<evidence type="ECO:0000313" key="11">
    <source>
        <dbReference type="Proteomes" id="UP000228987"/>
    </source>
</evidence>
<feature type="domain" description="OmpR/PhoB-type" evidence="9">
    <location>
        <begin position="126"/>
        <end position="223"/>
    </location>
</feature>
<evidence type="ECO:0000256" key="3">
    <source>
        <dbReference type="ARBA" id="ARBA00023015"/>
    </source>
</evidence>
<dbReference type="CDD" id="cd17574">
    <property type="entry name" value="REC_OmpR"/>
    <property type="match status" value="1"/>
</dbReference>
<dbReference type="FunFam" id="3.40.50.2300:FF:000001">
    <property type="entry name" value="DNA-binding response regulator PhoB"/>
    <property type="match status" value="1"/>
</dbReference>
<evidence type="ECO:0000256" key="1">
    <source>
        <dbReference type="ARBA" id="ARBA00022553"/>
    </source>
</evidence>
<feature type="modified residue" description="4-aspartylphosphate" evidence="6">
    <location>
        <position position="51"/>
    </location>
</feature>
<dbReference type="InterPro" id="IPR016032">
    <property type="entry name" value="Sig_transdc_resp-reg_C-effctor"/>
</dbReference>
<dbReference type="SMART" id="SM00862">
    <property type="entry name" value="Trans_reg_C"/>
    <property type="match status" value="1"/>
</dbReference>
<comment type="caution">
    <text evidence="10">The sequence shown here is derived from an EMBL/GenBank/DDBJ whole genome shotgun (WGS) entry which is preliminary data.</text>
</comment>
<evidence type="ECO:0000256" key="4">
    <source>
        <dbReference type="ARBA" id="ARBA00023125"/>
    </source>
</evidence>
<dbReference type="GO" id="GO:0000976">
    <property type="term" value="F:transcription cis-regulatory region binding"/>
    <property type="evidence" value="ECO:0007669"/>
    <property type="project" value="TreeGrafter"/>
</dbReference>
<gene>
    <name evidence="10" type="ORF">COA71_03915</name>
</gene>
<dbReference type="Pfam" id="PF00072">
    <property type="entry name" value="Response_reg"/>
    <property type="match status" value="1"/>
</dbReference>
<evidence type="ECO:0000256" key="6">
    <source>
        <dbReference type="PROSITE-ProRule" id="PRU00169"/>
    </source>
</evidence>
<dbReference type="GO" id="GO:0005829">
    <property type="term" value="C:cytosol"/>
    <property type="evidence" value="ECO:0007669"/>
    <property type="project" value="TreeGrafter"/>
</dbReference>
<evidence type="ECO:0000313" key="10">
    <source>
        <dbReference type="EMBL" id="PCJ42952.1"/>
    </source>
</evidence>
<evidence type="ECO:0000256" key="5">
    <source>
        <dbReference type="ARBA" id="ARBA00023163"/>
    </source>
</evidence>
<dbReference type="InterPro" id="IPR001867">
    <property type="entry name" value="OmpR/PhoB-type_DNA-bd"/>
</dbReference>
<dbReference type="GO" id="GO:0032993">
    <property type="term" value="C:protein-DNA complex"/>
    <property type="evidence" value="ECO:0007669"/>
    <property type="project" value="TreeGrafter"/>
</dbReference>
<accession>A0A2A5CGR7</accession>
<dbReference type="SUPFAM" id="SSF52172">
    <property type="entry name" value="CheY-like"/>
    <property type="match status" value="1"/>
</dbReference>
<dbReference type="AlphaFoldDB" id="A0A2A5CGR7"/>
<dbReference type="PANTHER" id="PTHR48111">
    <property type="entry name" value="REGULATOR OF RPOS"/>
    <property type="match status" value="1"/>
</dbReference>
<dbReference type="Gene3D" id="3.40.50.2300">
    <property type="match status" value="1"/>
</dbReference>
<evidence type="ECO:0000256" key="7">
    <source>
        <dbReference type="PROSITE-ProRule" id="PRU01091"/>
    </source>
</evidence>
<dbReference type="InterPro" id="IPR011006">
    <property type="entry name" value="CheY-like_superfamily"/>
</dbReference>
<keyword evidence="1 6" id="KW-0597">Phosphoprotein</keyword>
<organism evidence="10 11">
    <name type="scientific">SAR86 cluster bacterium</name>
    <dbReference type="NCBI Taxonomy" id="2030880"/>
    <lineage>
        <taxon>Bacteria</taxon>
        <taxon>Pseudomonadati</taxon>
        <taxon>Pseudomonadota</taxon>
        <taxon>Gammaproteobacteria</taxon>
        <taxon>SAR86 cluster</taxon>
    </lineage>
</organism>
<keyword evidence="5" id="KW-0804">Transcription</keyword>
<protein>
    <submittedName>
        <fullName evidence="10">DNA-binding response regulator</fullName>
    </submittedName>
</protein>
<dbReference type="SUPFAM" id="SSF46894">
    <property type="entry name" value="C-terminal effector domain of the bipartite response regulators"/>
    <property type="match status" value="1"/>
</dbReference>
<dbReference type="PROSITE" id="PS51755">
    <property type="entry name" value="OMPR_PHOB"/>
    <property type="match status" value="1"/>
</dbReference>
<dbReference type="PANTHER" id="PTHR48111:SF22">
    <property type="entry name" value="REGULATOR OF RPOS"/>
    <property type="match status" value="1"/>
</dbReference>
<keyword evidence="2" id="KW-0902">Two-component regulatory system</keyword>
<dbReference type="GO" id="GO:0006355">
    <property type="term" value="P:regulation of DNA-templated transcription"/>
    <property type="evidence" value="ECO:0007669"/>
    <property type="project" value="InterPro"/>
</dbReference>
<name>A0A2A5CGR7_9GAMM</name>
<dbReference type="InterPro" id="IPR036388">
    <property type="entry name" value="WH-like_DNA-bd_sf"/>
</dbReference>
<dbReference type="Gene3D" id="6.10.250.690">
    <property type="match status" value="1"/>
</dbReference>
<dbReference type="Proteomes" id="UP000228987">
    <property type="component" value="Unassembled WGS sequence"/>
</dbReference>
<dbReference type="GO" id="GO:0000156">
    <property type="term" value="F:phosphorelay response regulator activity"/>
    <property type="evidence" value="ECO:0007669"/>
    <property type="project" value="TreeGrafter"/>
</dbReference>
<dbReference type="InterPro" id="IPR039420">
    <property type="entry name" value="WalR-like"/>
</dbReference>
<dbReference type="Pfam" id="PF00486">
    <property type="entry name" value="Trans_reg_C"/>
    <property type="match status" value="1"/>
</dbReference>
<dbReference type="FunFam" id="1.10.10.10:FF:000058">
    <property type="entry name" value="DNA-binding response OmpR family regulator"/>
    <property type="match status" value="1"/>
</dbReference>
<feature type="DNA-binding region" description="OmpR/PhoB-type" evidence="7">
    <location>
        <begin position="126"/>
        <end position="223"/>
    </location>
</feature>
<evidence type="ECO:0000256" key="2">
    <source>
        <dbReference type="ARBA" id="ARBA00023012"/>
    </source>
</evidence>
<proteinExistence type="predicted"/>
<sequence>MKILIIEDNKDIAANIADYFEPLGHTLDFAADGLTGLHLAVTQRFDVIVLDLMLPGMDGITLCQKLRQEGKMNTPVIMLTARDQLDDKLMGFQVGADDYLVKPFSLKELEVRVQALFKRSQTSAVDRNLNVADLQYNPDTLETYRLNQKLELNPIQRRLLDILMQNSGRVVSREELERHIWGDILPDNDVLRTHIYSLRSIIDKPFTKKLLHTIHGAGYRLYDDSRSGNKK</sequence>
<feature type="domain" description="Response regulatory" evidence="8">
    <location>
        <begin position="2"/>
        <end position="117"/>
    </location>
</feature>
<reference evidence="11" key="1">
    <citation type="submission" date="2017-08" db="EMBL/GenBank/DDBJ databases">
        <title>A dynamic microbial community with high functional redundancy inhabits the cold, oxic subseafloor aquifer.</title>
        <authorList>
            <person name="Tully B.J."/>
            <person name="Wheat C.G."/>
            <person name="Glazer B.T."/>
            <person name="Huber J.A."/>
        </authorList>
    </citation>
    <scope>NUCLEOTIDE SEQUENCE [LARGE SCALE GENOMIC DNA]</scope>
</reference>
<keyword evidence="4 7" id="KW-0238">DNA-binding</keyword>
<evidence type="ECO:0000259" key="8">
    <source>
        <dbReference type="PROSITE" id="PS50110"/>
    </source>
</evidence>